<dbReference type="PANTHER" id="PTHR13018">
    <property type="entry name" value="PROBABLE MEMBRANE PROTEIN DUF221-RELATED"/>
    <property type="match status" value="1"/>
</dbReference>
<feature type="region of interest" description="Disordered" evidence="7">
    <location>
        <begin position="824"/>
        <end position="987"/>
    </location>
</feature>
<dbReference type="Pfam" id="PF13967">
    <property type="entry name" value="RSN1_TM"/>
    <property type="match status" value="1"/>
</dbReference>
<feature type="transmembrane region" description="Helical" evidence="8">
    <location>
        <begin position="168"/>
        <end position="188"/>
    </location>
</feature>
<reference evidence="12 13" key="1">
    <citation type="submission" date="2018-11" db="EMBL/GenBank/DDBJ databases">
        <title>Genome sequence of Saitozyma podzolica DSM 27192.</title>
        <authorList>
            <person name="Aliyu H."/>
            <person name="Gorte O."/>
            <person name="Ochsenreither K."/>
        </authorList>
    </citation>
    <scope>NUCLEOTIDE SEQUENCE [LARGE SCALE GENOMIC DNA]</scope>
    <source>
        <strain evidence="12 13">DSM 27192</strain>
    </source>
</reference>
<keyword evidence="4 8" id="KW-0812">Transmembrane</keyword>
<feature type="transmembrane region" description="Helical" evidence="8">
    <location>
        <begin position="492"/>
        <end position="521"/>
    </location>
</feature>
<dbReference type="OrthoDB" id="2150324at2759"/>
<evidence type="ECO:0000256" key="3">
    <source>
        <dbReference type="ARBA" id="ARBA00022448"/>
    </source>
</evidence>
<dbReference type="EMBL" id="RSCD01000018">
    <property type="protein sequence ID" value="RSH87048.1"/>
    <property type="molecule type" value="Genomic_DNA"/>
</dbReference>
<feature type="transmembrane region" description="Helical" evidence="8">
    <location>
        <begin position="627"/>
        <end position="651"/>
    </location>
</feature>
<comment type="subcellular location">
    <subcellularLocation>
        <location evidence="1">Membrane</location>
        <topology evidence="1">Multi-pass membrane protein</topology>
    </subcellularLocation>
</comment>
<proteinExistence type="inferred from homology"/>
<feature type="domain" description="CSC1/OSCA1-like N-terminal transmembrane" evidence="10">
    <location>
        <begin position="29"/>
        <end position="190"/>
    </location>
</feature>
<dbReference type="GO" id="GO:0005886">
    <property type="term" value="C:plasma membrane"/>
    <property type="evidence" value="ECO:0007669"/>
    <property type="project" value="TreeGrafter"/>
</dbReference>
<evidence type="ECO:0000256" key="6">
    <source>
        <dbReference type="ARBA" id="ARBA00023136"/>
    </source>
</evidence>
<feature type="transmembrane region" description="Helical" evidence="8">
    <location>
        <begin position="29"/>
        <end position="50"/>
    </location>
</feature>
<dbReference type="InterPro" id="IPR027815">
    <property type="entry name" value="CSC1/OSCA1-like_cyt"/>
</dbReference>
<feature type="compositionally biased region" description="Polar residues" evidence="7">
    <location>
        <begin position="872"/>
        <end position="886"/>
    </location>
</feature>
<evidence type="ECO:0000259" key="10">
    <source>
        <dbReference type="Pfam" id="PF13967"/>
    </source>
</evidence>
<dbReference type="GO" id="GO:0005227">
    <property type="term" value="F:calcium-activated cation channel activity"/>
    <property type="evidence" value="ECO:0007669"/>
    <property type="project" value="InterPro"/>
</dbReference>
<keyword evidence="5 8" id="KW-1133">Transmembrane helix</keyword>
<feature type="compositionally biased region" description="Gly residues" evidence="7">
    <location>
        <begin position="1014"/>
        <end position="1025"/>
    </location>
</feature>
<evidence type="ECO:0008006" key="14">
    <source>
        <dbReference type="Google" id="ProtNLM"/>
    </source>
</evidence>
<evidence type="ECO:0000313" key="13">
    <source>
        <dbReference type="Proteomes" id="UP000279259"/>
    </source>
</evidence>
<protein>
    <recommendedName>
        <fullName evidence="14">DUF221-domain-containing protein</fullName>
    </recommendedName>
</protein>
<evidence type="ECO:0000256" key="1">
    <source>
        <dbReference type="ARBA" id="ARBA00004141"/>
    </source>
</evidence>
<evidence type="ECO:0000259" key="11">
    <source>
        <dbReference type="Pfam" id="PF14703"/>
    </source>
</evidence>
<feature type="transmembrane region" description="Helical" evidence="8">
    <location>
        <begin position="446"/>
        <end position="471"/>
    </location>
</feature>
<comment type="similarity">
    <text evidence="2">Belongs to the CSC1 (TC 1.A.17) family.</text>
</comment>
<dbReference type="Pfam" id="PF02714">
    <property type="entry name" value="RSN1_7TM"/>
    <property type="match status" value="1"/>
</dbReference>
<dbReference type="Pfam" id="PF14703">
    <property type="entry name" value="PHM7_cyt"/>
    <property type="match status" value="1"/>
</dbReference>
<feature type="transmembrane region" description="Helical" evidence="8">
    <location>
        <begin position="663"/>
        <end position="684"/>
    </location>
</feature>
<feature type="transmembrane region" description="Helical" evidence="8">
    <location>
        <begin position="600"/>
        <end position="621"/>
    </location>
</feature>
<feature type="transmembrane region" description="Helical" evidence="8">
    <location>
        <begin position="560"/>
        <end position="580"/>
    </location>
</feature>
<keyword evidence="6 8" id="KW-0472">Membrane</keyword>
<evidence type="ECO:0000256" key="5">
    <source>
        <dbReference type="ARBA" id="ARBA00022989"/>
    </source>
</evidence>
<organism evidence="12 13">
    <name type="scientific">Saitozyma podzolica</name>
    <dbReference type="NCBI Taxonomy" id="1890683"/>
    <lineage>
        <taxon>Eukaryota</taxon>
        <taxon>Fungi</taxon>
        <taxon>Dikarya</taxon>
        <taxon>Basidiomycota</taxon>
        <taxon>Agaricomycotina</taxon>
        <taxon>Tremellomycetes</taxon>
        <taxon>Tremellales</taxon>
        <taxon>Trimorphomycetaceae</taxon>
        <taxon>Saitozyma</taxon>
    </lineage>
</organism>
<feature type="region of interest" description="Disordered" evidence="7">
    <location>
        <begin position="1001"/>
        <end position="1066"/>
    </location>
</feature>
<feature type="transmembrane region" description="Helical" evidence="8">
    <location>
        <begin position="124"/>
        <end position="143"/>
    </location>
</feature>
<feature type="domain" description="CSC1/OSCA1-like cytosolic" evidence="11">
    <location>
        <begin position="213"/>
        <end position="385"/>
    </location>
</feature>
<dbReference type="InterPro" id="IPR045122">
    <property type="entry name" value="Csc1-like"/>
</dbReference>
<accession>A0A427Y7J5</accession>
<name>A0A427Y7J5_9TREE</name>
<keyword evidence="13" id="KW-1185">Reference proteome</keyword>
<evidence type="ECO:0000256" key="8">
    <source>
        <dbReference type="SAM" id="Phobius"/>
    </source>
</evidence>
<evidence type="ECO:0000313" key="12">
    <source>
        <dbReference type="EMBL" id="RSH87048.1"/>
    </source>
</evidence>
<sequence>MSSTVDENTVSSLVAAYESTLSEVSIKAVGSQLALMTGISVATLLGFSFFRPREKKVYAPKIKYGLPPPSNPLDDPDYEPPPPPISNGFLAWLSPVLRLKEEQMIANVGLDAVTFLRFLRLLRTIFSCVSILGVALLVINIVYNVKNVASNNRNALSLLTIQNVSGAWAWPAVGASYIFNFIVMFFVWRNWQQMVKLRMSWFRSPAYQTKIYSRTLMVTHVRKDYRSDEGLVALMGLLKVDGIKIGPEIDCTTIGRRLEDFPELVEEHNKAVADLEAHLGGFLGIGGEKKDAIDYLSKEIKFLRDKVDARRQAIDSLLRQERRARKGAKHGQVQHRIEGENYGFVTFKTIAEAHRIARAHRGKLKELFGAELHLAPMPQDIVWQNIAKETAEIGSKRTFGFILIGLVCFFNTLPLLVVSLLANLSALTVYVSWLAAWKDAGQWGNWTFSIVSGVLPSSISFIFGYFLPIVIRSISKYQGAPTKSRLDRAVVARYFFFMIISNMVVFSLLGVFYTAIAAVVVQIGQHQSASTILNGLKDIPNEIQGTYVQQSTYWLTWLPLRGFLVIFELIQLIKLAMVSLRRYVFSHTPREIRDMTKPGYFEYAIVIVNLLFVAAVGMIYAPLAPLVAIGACIVFWFSSVVYKYQLLYVYVSRAESGGRMWNVYVNRLLACCVLMQLLMVLTTGLIRQRWLDSVAAAPPVILLAIFKIYMSRTAEQRFRFYEPTPQEAEAERYAAQSEKRTRHSEMEKRFLHPALQHDKLYQVMVHKSQEQLARDVLSAYPWFAGKHDATGEGVQIKAVREENLEYDPERDGPRDDAHAAEWDARSIGSTDMLGGKSELGTMPPTPMDERSAYQHYPLPSQDYDSPHAGFASNVNLPFDNPSTDRLINQPDRSEDYRAPRRQGSRPYPPNRHEDPYDASPLLDYAQPQPLNPEAGGNVPYPPSAYTQPPVGYTPPTLRRTATDRTDGSDDVAPGGTRWDGGGNADPYGAAPAYAQGGYGGYDDGQRGYGHASHGSGGSGGSGTQGYGHNARQGSGGYGYGSGGGGGGGYGGYGRAPTGYDDPYDRR</sequence>
<keyword evidence="3" id="KW-0813">Transport</keyword>
<evidence type="ECO:0000256" key="2">
    <source>
        <dbReference type="ARBA" id="ARBA00007779"/>
    </source>
</evidence>
<evidence type="ECO:0000256" key="4">
    <source>
        <dbReference type="ARBA" id="ARBA00022692"/>
    </source>
</evidence>
<comment type="caution">
    <text evidence="12">The sequence shown here is derived from an EMBL/GenBank/DDBJ whole genome shotgun (WGS) entry which is preliminary data.</text>
</comment>
<dbReference type="AlphaFoldDB" id="A0A427Y7J5"/>
<feature type="domain" description="CSC1/OSCA1-like 7TM region" evidence="9">
    <location>
        <begin position="396"/>
        <end position="682"/>
    </location>
</feature>
<feature type="compositionally biased region" description="Gly residues" evidence="7">
    <location>
        <begin position="1033"/>
        <end position="1053"/>
    </location>
</feature>
<feature type="transmembrane region" description="Helical" evidence="8">
    <location>
        <begin position="401"/>
        <end position="426"/>
    </location>
</feature>
<evidence type="ECO:0000256" key="7">
    <source>
        <dbReference type="SAM" id="MobiDB-lite"/>
    </source>
</evidence>
<gene>
    <name evidence="12" type="ORF">EHS25_003536</name>
</gene>
<evidence type="ECO:0000259" key="9">
    <source>
        <dbReference type="Pfam" id="PF02714"/>
    </source>
</evidence>
<dbReference type="Proteomes" id="UP000279259">
    <property type="component" value="Unassembled WGS sequence"/>
</dbReference>
<dbReference type="InterPro" id="IPR032880">
    <property type="entry name" value="CSC1/OSCA1-like_N"/>
</dbReference>
<dbReference type="InterPro" id="IPR003864">
    <property type="entry name" value="CSC1/OSCA1-like_7TM"/>
</dbReference>
<dbReference type="PANTHER" id="PTHR13018:SF149">
    <property type="entry name" value="DOMAIN PROTEIN, PUTATIVE (AFU_ORTHOLOGUE AFUA_3G11660)-RELATED"/>
    <property type="match status" value="1"/>
</dbReference>